<keyword evidence="2" id="KW-0472">Membrane</keyword>
<evidence type="ECO:0000256" key="2">
    <source>
        <dbReference type="SAM" id="Phobius"/>
    </source>
</evidence>
<organism evidence="3 4">
    <name type="scientific">Penstemon smallii</name>
    <dbReference type="NCBI Taxonomy" id="265156"/>
    <lineage>
        <taxon>Eukaryota</taxon>
        <taxon>Viridiplantae</taxon>
        <taxon>Streptophyta</taxon>
        <taxon>Embryophyta</taxon>
        <taxon>Tracheophyta</taxon>
        <taxon>Spermatophyta</taxon>
        <taxon>Magnoliopsida</taxon>
        <taxon>eudicotyledons</taxon>
        <taxon>Gunneridae</taxon>
        <taxon>Pentapetalae</taxon>
        <taxon>asterids</taxon>
        <taxon>lamiids</taxon>
        <taxon>Lamiales</taxon>
        <taxon>Plantaginaceae</taxon>
        <taxon>Cheloneae</taxon>
        <taxon>Penstemon</taxon>
    </lineage>
</organism>
<name>A0ABD3TCH9_9LAMI</name>
<dbReference type="EMBL" id="JBJXBP010000004">
    <property type="protein sequence ID" value="KAL3834694.1"/>
    <property type="molecule type" value="Genomic_DNA"/>
</dbReference>
<dbReference type="PANTHER" id="PTHR34189">
    <property type="entry name" value="TRANSMEMBRANE PROTEIN"/>
    <property type="match status" value="1"/>
</dbReference>
<keyword evidence="2" id="KW-0812">Transmembrane</keyword>
<accession>A0ABD3TCH9</accession>
<evidence type="ECO:0000313" key="3">
    <source>
        <dbReference type="EMBL" id="KAL3834694.1"/>
    </source>
</evidence>
<keyword evidence="4" id="KW-1185">Reference proteome</keyword>
<evidence type="ECO:0008006" key="5">
    <source>
        <dbReference type="Google" id="ProtNLM"/>
    </source>
</evidence>
<evidence type="ECO:0000313" key="4">
    <source>
        <dbReference type="Proteomes" id="UP001634393"/>
    </source>
</evidence>
<feature type="region of interest" description="Disordered" evidence="1">
    <location>
        <begin position="1"/>
        <end position="31"/>
    </location>
</feature>
<protein>
    <recommendedName>
        <fullName evidence="5">Transmembrane protein</fullName>
    </recommendedName>
</protein>
<reference evidence="3 4" key="1">
    <citation type="submission" date="2024-12" db="EMBL/GenBank/DDBJ databases">
        <title>The unique morphological basis and parallel evolutionary history of personate flowers in Penstemon.</title>
        <authorList>
            <person name="Depatie T.H."/>
            <person name="Wessinger C.A."/>
        </authorList>
    </citation>
    <scope>NUCLEOTIDE SEQUENCE [LARGE SCALE GENOMIC DNA]</scope>
    <source>
        <strain evidence="3">WTNN_2</strain>
        <tissue evidence="3">Leaf</tissue>
    </source>
</reference>
<dbReference type="Proteomes" id="UP001634393">
    <property type="component" value="Unassembled WGS sequence"/>
</dbReference>
<keyword evidence="2" id="KW-1133">Transmembrane helix</keyword>
<evidence type="ECO:0000256" key="1">
    <source>
        <dbReference type="SAM" id="MobiDB-lite"/>
    </source>
</evidence>
<proteinExistence type="predicted"/>
<sequence length="148" mass="15864">MYRSASTNRVADDHFSYHSSSSLSPSSNSKASPALRALSLEASELPVNYEPLSEAAKKEKSRAKFAETAVHLIPLVLLLCAFILWFLSDPNIDVRGNAIAANIEGLTIEGDLESDGTGHAHLPVDLGDLDPSKLAGDTKNLFSENKSP</sequence>
<gene>
    <name evidence="3" type="ORF">ACJIZ3_009430</name>
</gene>
<dbReference type="AlphaFoldDB" id="A0ABD3TCH9"/>
<comment type="caution">
    <text evidence="3">The sequence shown here is derived from an EMBL/GenBank/DDBJ whole genome shotgun (WGS) entry which is preliminary data.</text>
</comment>
<dbReference type="PANTHER" id="PTHR34189:SF4">
    <property type="entry name" value="TRANSMEMBRANE PROTEIN"/>
    <property type="match status" value="1"/>
</dbReference>
<feature type="transmembrane region" description="Helical" evidence="2">
    <location>
        <begin position="68"/>
        <end position="87"/>
    </location>
</feature>
<feature type="compositionally biased region" description="Low complexity" evidence="1">
    <location>
        <begin position="17"/>
        <end position="31"/>
    </location>
</feature>